<dbReference type="AlphaFoldDB" id="A0A436ZXK2"/>
<dbReference type="RefSeq" id="XP_067489066.1">
    <property type="nucleotide sequence ID" value="XM_067637561.1"/>
</dbReference>
<organism evidence="2 3">
    <name type="scientific">Arthrobotrys flagrans</name>
    <name type="common">Nematode-trapping fungus</name>
    <name type="synonym">Trichothecium flagrans</name>
    <dbReference type="NCBI Taxonomy" id="97331"/>
    <lineage>
        <taxon>Eukaryota</taxon>
        <taxon>Fungi</taxon>
        <taxon>Dikarya</taxon>
        <taxon>Ascomycota</taxon>
        <taxon>Pezizomycotina</taxon>
        <taxon>Orbiliomycetes</taxon>
        <taxon>Orbiliales</taxon>
        <taxon>Orbiliaceae</taxon>
        <taxon>Arthrobotrys</taxon>
    </lineage>
</organism>
<evidence type="ECO:0000313" key="2">
    <source>
        <dbReference type="EMBL" id="RVD83522.1"/>
    </source>
</evidence>
<dbReference type="GeneID" id="93590219"/>
<dbReference type="Proteomes" id="UP000283090">
    <property type="component" value="Unassembled WGS sequence"/>
</dbReference>
<dbReference type="SUPFAM" id="SSF81383">
    <property type="entry name" value="F-box domain"/>
    <property type="match status" value="1"/>
</dbReference>
<dbReference type="InterPro" id="IPR036047">
    <property type="entry name" value="F-box-like_dom_sf"/>
</dbReference>
<evidence type="ECO:0000313" key="3">
    <source>
        <dbReference type="Proteomes" id="UP000283090"/>
    </source>
</evidence>
<sequence>MSEASSPPCSPFQQLTLDESGISEIEASGPDAVPNIQSIPLELRLSILSHLEIKQVKQFSLCSKACRTTSLPILYRRLNLSYVYNDTIDRAITPTPTARLDLIRAAFVNPEGSLHKLQDVVRHVTIDTENLPGFNNIVTYYRGWVSLLPLFPALNSIKILYYSPSASAFFPSYEFDTRLFNGACSRLMETCPSYRTLKFLHVKTSEYRFTDPVVFPKPIRIESLSDEDEIFMGLNPGESALKYATPDTIPCPQALEEAYFDLDFRSEPRENVIDPKLFTRFSTATLKKLGIWLDLHGDRGQYRPLFPEGIDLTRITDLGICLDFLNFLIYFYELETRLPNVENLSLYVDKGSEGGFWEEEAIKAYGRIVGAWTRTLKKMRVPWFTVGGEFEREDGRTRRIRSWFETNESSKLETVVLVKETPEDWFEAVDCSITSTGSGREIKWSEIYLAGKLPLDGL</sequence>
<evidence type="ECO:0000259" key="1">
    <source>
        <dbReference type="Pfam" id="PF00646"/>
    </source>
</evidence>
<proteinExistence type="predicted"/>
<gene>
    <name evidence="2" type="ORF">DFL_007908</name>
</gene>
<name>A0A436ZXK2_ARTFL</name>
<accession>A0A436ZXK2</accession>
<reference evidence="2 3" key="1">
    <citation type="submission" date="2019-01" db="EMBL/GenBank/DDBJ databases">
        <title>Intercellular communication is required for trap formation in the nematode-trapping fungus Duddingtonia flagrans.</title>
        <authorList>
            <person name="Youssar L."/>
            <person name="Wernet V."/>
            <person name="Hensel N."/>
            <person name="Hildebrandt H.-G."/>
            <person name="Fischer R."/>
        </authorList>
    </citation>
    <scope>NUCLEOTIDE SEQUENCE [LARGE SCALE GENOMIC DNA]</scope>
    <source>
        <strain evidence="2 3">CBS H-5679</strain>
    </source>
</reference>
<dbReference type="OrthoDB" id="5298488at2759"/>
<dbReference type="VEuPathDB" id="FungiDB:DFL_007908"/>
<dbReference type="InterPro" id="IPR001810">
    <property type="entry name" value="F-box_dom"/>
</dbReference>
<feature type="domain" description="F-box" evidence="1">
    <location>
        <begin position="36"/>
        <end position="68"/>
    </location>
</feature>
<dbReference type="EMBL" id="SAEB01000009">
    <property type="protein sequence ID" value="RVD83522.1"/>
    <property type="molecule type" value="Genomic_DNA"/>
</dbReference>
<comment type="caution">
    <text evidence="2">The sequence shown here is derived from an EMBL/GenBank/DDBJ whole genome shotgun (WGS) entry which is preliminary data.</text>
</comment>
<keyword evidence="3" id="KW-1185">Reference proteome</keyword>
<dbReference type="Pfam" id="PF00646">
    <property type="entry name" value="F-box"/>
    <property type="match status" value="1"/>
</dbReference>
<protein>
    <recommendedName>
        <fullName evidence="1">F-box domain-containing protein</fullName>
    </recommendedName>
</protein>